<dbReference type="RefSeq" id="WP_187332487.1">
    <property type="nucleotide sequence ID" value="NZ_CP060490.1"/>
</dbReference>
<organism evidence="4 5">
    <name type="scientific">Oscillibacter hominis</name>
    <dbReference type="NCBI Taxonomy" id="2763056"/>
    <lineage>
        <taxon>Bacteria</taxon>
        <taxon>Bacillati</taxon>
        <taxon>Bacillota</taxon>
        <taxon>Clostridia</taxon>
        <taxon>Eubacteriales</taxon>
        <taxon>Oscillospiraceae</taxon>
        <taxon>Oscillibacter</taxon>
    </lineage>
</organism>
<evidence type="ECO:0000256" key="1">
    <source>
        <dbReference type="ARBA" id="ARBA00007362"/>
    </source>
</evidence>
<evidence type="ECO:0000259" key="3">
    <source>
        <dbReference type="Pfam" id="PF00892"/>
    </source>
</evidence>
<dbReference type="GO" id="GO:0016020">
    <property type="term" value="C:membrane"/>
    <property type="evidence" value="ECO:0007669"/>
    <property type="project" value="InterPro"/>
</dbReference>
<dbReference type="KEGG" id="ohi:H8790_10675"/>
<evidence type="ECO:0000313" key="5">
    <source>
        <dbReference type="Proteomes" id="UP000515960"/>
    </source>
</evidence>
<reference evidence="4 5" key="1">
    <citation type="submission" date="2020-08" db="EMBL/GenBank/DDBJ databases">
        <authorList>
            <person name="Liu C."/>
            <person name="Sun Q."/>
        </authorList>
    </citation>
    <scope>NUCLEOTIDE SEQUENCE [LARGE SCALE GENOMIC DNA]</scope>
    <source>
        <strain evidence="4 5">NSJ-62</strain>
    </source>
</reference>
<dbReference type="InterPro" id="IPR037185">
    <property type="entry name" value="EmrE-like"/>
</dbReference>
<dbReference type="PANTHER" id="PTHR22911:SF137">
    <property type="entry name" value="SOLUTE CARRIER FAMILY 35 MEMBER G2-RELATED"/>
    <property type="match status" value="1"/>
</dbReference>
<keyword evidence="2" id="KW-0472">Membrane</keyword>
<feature type="domain" description="EamA" evidence="3">
    <location>
        <begin position="147"/>
        <end position="283"/>
    </location>
</feature>
<dbReference type="PANTHER" id="PTHR22911">
    <property type="entry name" value="ACYL-MALONYL CONDENSING ENZYME-RELATED"/>
    <property type="match status" value="1"/>
</dbReference>
<evidence type="ECO:0000313" key="4">
    <source>
        <dbReference type="EMBL" id="QNL43907.1"/>
    </source>
</evidence>
<feature type="transmembrane region" description="Helical" evidence="2">
    <location>
        <begin position="241"/>
        <end position="260"/>
    </location>
</feature>
<feature type="transmembrane region" description="Helical" evidence="2">
    <location>
        <begin position="32"/>
        <end position="50"/>
    </location>
</feature>
<accession>A0A7G9B2X6</accession>
<dbReference type="SUPFAM" id="SSF103481">
    <property type="entry name" value="Multidrug resistance efflux transporter EmrE"/>
    <property type="match status" value="2"/>
</dbReference>
<feature type="transmembrane region" description="Helical" evidence="2">
    <location>
        <begin position="70"/>
        <end position="88"/>
    </location>
</feature>
<dbReference type="Proteomes" id="UP000515960">
    <property type="component" value="Chromosome"/>
</dbReference>
<comment type="similarity">
    <text evidence="1">Belongs to the EamA transporter family.</text>
</comment>
<dbReference type="EMBL" id="CP060490">
    <property type="protein sequence ID" value="QNL43907.1"/>
    <property type="molecule type" value="Genomic_DNA"/>
</dbReference>
<feature type="transmembrane region" description="Helical" evidence="2">
    <location>
        <begin position="147"/>
        <end position="168"/>
    </location>
</feature>
<feature type="transmembrane region" description="Helical" evidence="2">
    <location>
        <begin position="7"/>
        <end position="26"/>
    </location>
</feature>
<feature type="transmembrane region" description="Helical" evidence="2">
    <location>
        <begin position="180"/>
        <end position="204"/>
    </location>
</feature>
<gene>
    <name evidence="4" type="ORF">H8790_10675</name>
</gene>
<feature type="transmembrane region" description="Helical" evidence="2">
    <location>
        <begin position="210"/>
        <end position="229"/>
    </location>
</feature>
<feature type="domain" description="EamA" evidence="3">
    <location>
        <begin position="6"/>
        <end position="137"/>
    </location>
</feature>
<dbReference type="AlphaFoldDB" id="A0A7G9B2X6"/>
<feature type="transmembrane region" description="Helical" evidence="2">
    <location>
        <begin position="122"/>
        <end position="141"/>
    </location>
</feature>
<dbReference type="Pfam" id="PF00892">
    <property type="entry name" value="EamA"/>
    <property type="match status" value="2"/>
</dbReference>
<dbReference type="InterPro" id="IPR000620">
    <property type="entry name" value="EamA_dom"/>
</dbReference>
<evidence type="ECO:0000256" key="2">
    <source>
        <dbReference type="SAM" id="Phobius"/>
    </source>
</evidence>
<sequence length="297" mass="32556">MKKQMQGMIYVMLAAVLFGVMPLWAVKVYDNGGNPVFLSFCRFALSLPLLYLLDRKLCPHHERAAPDKKFFLVCITYVLTPSLLFISYTKIASGLATTVHFIYPAIVLLLCRAMFRQSIRPVKYFCCFLCIVGVALFCTVGEQVDGLGLLLALLSAITYAGYVAYLPASHVQETLAPFQLTLRLNLGGVVVLAVLNTLMGTWAFGLTLQGWLYTLLLSWGTAVGATMLFQRGVQLCGAQNAAIFSVLEPLTSVVCGILFLSESCSVQIILGIVLILAAVFLLSICDFRGKRQEDMPA</sequence>
<feature type="transmembrane region" description="Helical" evidence="2">
    <location>
        <begin position="94"/>
        <end position="115"/>
    </location>
</feature>
<keyword evidence="2" id="KW-0812">Transmembrane</keyword>
<keyword evidence="2" id="KW-1133">Transmembrane helix</keyword>
<proteinExistence type="inferred from homology"/>
<name>A0A7G9B2X6_9FIRM</name>
<feature type="transmembrane region" description="Helical" evidence="2">
    <location>
        <begin position="266"/>
        <end position="285"/>
    </location>
</feature>
<keyword evidence="5" id="KW-1185">Reference proteome</keyword>
<protein>
    <submittedName>
        <fullName evidence="4">DMT family transporter</fullName>
    </submittedName>
</protein>